<keyword evidence="7" id="KW-0694">RNA-binding</keyword>
<feature type="compositionally biased region" description="Polar residues" evidence="9">
    <location>
        <begin position="361"/>
        <end position="372"/>
    </location>
</feature>
<feature type="domain" description="Nudix hydrolase" evidence="10">
    <location>
        <begin position="97"/>
        <end position="228"/>
    </location>
</feature>
<dbReference type="EMBL" id="JAOPGA020000710">
    <property type="protein sequence ID" value="KAL0480991.1"/>
    <property type="molecule type" value="Genomic_DNA"/>
</dbReference>
<dbReference type="CDD" id="cd03672">
    <property type="entry name" value="NUDIX_Dcp2p_Nudt20"/>
    <property type="match status" value="1"/>
</dbReference>
<evidence type="ECO:0000256" key="8">
    <source>
        <dbReference type="ARBA" id="ARBA00023211"/>
    </source>
</evidence>
<feature type="compositionally biased region" description="Low complexity" evidence="9">
    <location>
        <begin position="346"/>
        <end position="360"/>
    </location>
</feature>
<dbReference type="Pfam" id="PF00293">
    <property type="entry name" value="NUDIX"/>
    <property type="match status" value="1"/>
</dbReference>
<dbReference type="PANTHER" id="PTHR23114">
    <property type="entry name" value="M7GPPPN-MRNA HYDROLASE"/>
    <property type="match status" value="1"/>
</dbReference>
<accession>A0AAW2YVM4</accession>
<evidence type="ECO:0000256" key="4">
    <source>
        <dbReference type="ARBA" id="ARBA00022490"/>
    </source>
</evidence>
<dbReference type="Gene3D" id="3.90.79.10">
    <property type="entry name" value="Nucleoside Triphosphate Pyrophosphohydrolase"/>
    <property type="match status" value="1"/>
</dbReference>
<evidence type="ECO:0000313" key="11">
    <source>
        <dbReference type="EMBL" id="KAL0480991.1"/>
    </source>
</evidence>
<dbReference type="Pfam" id="PF05026">
    <property type="entry name" value="DCP2"/>
    <property type="match status" value="1"/>
</dbReference>
<sequence length="409" mass="46791">MNNTTNNKFFEEVIQDLCIRFILCCPEEEHESFDRLFFQIEEAHWFYCDFYRVNYPNQLPSLNFKQFAEFVFNQCPLLQPFRSRVHEFRSEWVQYKTSVPVCGAIILNKSMDNVLLVRGIGAGASWSFPRGKINKDEQTSACAVREVKEETGLDIAHLIKEREFIEMTFNEQSVKLFIVVMDVHESAIPPFVPQTRGEIGAIEWLSIEGDVLSNGQNDKKKKKFWTVMPFVRQLNKWISQQKEKPAHIITSPSLIPHSSLVIASNQSPKANSPRREKNAPTNIKRNAKNGTKRNVPEVDFKIPTQTRKPAVQPMTILKRGQEVSHVDIRVKSSYSPPTHIRSKQQLSASASPPPTTRSLPNQHSFTSPTNNHYTSYQLNPVVNMMSSKASNSLLNFAFNTDDIVGEMVM</sequence>
<dbReference type="GO" id="GO:0000290">
    <property type="term" value="P:deadenylation-dependent decapping of nuclear-transcribed mRNA"/>
    <property type="evidence" value="ECO:0007669"/>
    <property type="project" value="InterPro"/>
</dbReference>
<dbReference type="SMART" id="SM01125">
    <property type="entry name" value="DCP2"/>
    <property type="match status" value="1"/>
</dbReference>
<protein>
    <submittedName>
        <fullName evidence="11">M7GpppN-mRNA hydrolase</fullName>
    </submittedName>
</protein>
<feature type="region of interest" description="Disordered" evidence="9">
    <location>
        <begin position="263"/>
        <end position="297"/>
    </location>
</feature>
<dbReference type="Proteomes" id="UP001431209">
    <property type="component" value="Unassembled WGS sequence"/>
</dbReference>
<keyword evidence="8" id="KW-0464">Manganese</keyword>
<name>A0AAW2YVM4_9EUKA</name>
<evidence type="ECO:0000256" key="2">
    <source>
        <dbReference type="ARBA" id="ARBA00004496"/>
    </source>
</evidence>
<keyword evidence="4" id="KW-0963">Cytoplasm</keyword>
<dbReference type="FunFam" id="3.90.79.10:FF:000003">
    <property type="entry name" value="M7GpppN-mRNA hydrolase isoform 2"/>
    <property type="match status" value="1"/>
</dbReference>
<evidence type="ECO:0000256" key="6">
    <source>
        <dbReference type="ARBA" id="ARBA00022801"/>
    </source>
</evidence>
<dbReference type="PROSITE" id="PS51462">
    <property type="entry name" value="NUDIX"/>
    <property type="match status" value="1"/>
</dbReference>
<reference evidence="11 12" key="1">
    <citation type="submission" date="2024-03" db="EMBL/GenBank/DDBJ databases">
        <title>The Acrasis kona genome and developmental transcriptomes reveal deep origins of eukaryotic multicellular pathways.</title>
        <authorList>
            <person name="Sheikh S."/>
            <person name="Fu C.-J."/>
            <person name="Brown M.W."/>
            <person name="Baldauf S.L."/>
        </authorList>
    </citation>
    <scope>NUCLEOTIDE SEQUENCE [LARGE SCALE GENOMIC DNA]</scope>
    <source>
        <strain evidence="11 12">ATCC MYA-3509</strain>
    </source>
</reference>
<dbReference type="InterPro" id="IPR015797">
    <property type="entry name" value="NUDIX_hydrolase-like_dom_sf"/>
</dbReference>
<evidence type="ECO:0000259" key="10">
    <source>
        <dbReference type="PROSITE" id="PS51462"/>
    </source>
</evidence>
<dbReference type="SUPFAM" id="SSF55811">
    <property type="entry name" value="Nudix"/>
    <property type="match status" value="1"/>
</dbReference>
<keyword evidence="12" id="KW-1185">Reference proteome</keyword>
<dbReference type="InterPro" id="IPR000086">
    <property type="entry name" value="NUDIX_hydrolase_dom"/>
</dbReference>
<organism evidence="11 12">
    <name type="scientific">Acrasis kona</name>
    <dbReference type="NCBI Taxonomy" id="1008807"/>
    <lineage>
        <taxon>Eukaryota</taxon>
        <taxon>Discoba</taxon>
        <taxon>Heterolobosea</taxon>
        <taxon>Tetramitia</taxon>
        <taxon>Eutetramitia</taxon>
        <taxon>Acrasidae</taxon>
        <taxon>Acrasis</taxon>
    </lineage>
</organism>
<comment type="similarity">
    <text evidence="3">Belongs to the Nudix hydrolase family. DCP2 subfamily.</text>
</comment>
<dbReference type="InterPro" id="IPR020084">
    <property type="entry name" value="NUDIX_hydrolase_CS"/>
</dbReference>
<dbReference type="PANTHER" id="PTHR23114:SF17">
    <property type="entry name" value="M7GPPPN-MRNA HYDROLASE"/>
    <property type="match status" value="1"/>
</dbReference>
<comment type="subcellular location">
    <subcellularLocation>
        <location evidence="2">Cytoplasm</location>
    </subcellularLocation>
</comment>
<feature type="region of interest" description="Disordered" evidence="9">
    <location>
        <begin position="332"/>
        <end position="372"/>
    </location>
</feature>
<dbReference type="GO" id="GO:0005737">
    <property type="term" value="C:cytoplasm"/>
    <property type="evidence" value="ECO:0007669"/>
    <property type="project" value="UniProtKB-SubCell"/>
</dbReference>
<evidence type="ECO:0000256" key="5">
    <source>
        <dbReference type="ARBA" id="ARBA00022723"/>
    </source>
</evidence>
<evidence type="ECO:0000256" key="3">
    <source>
        <dbReference type="ARBA" id="ARBA00005279"/>
    </source>
</evidence>
<dbReference type="GO" id="GO:0140933">
    <property type="term" value="F:5'-(N(7)-methylguanosine 5'-triphospho)-[mRNA] hydrolase activity"/>
    <property type="evidence" value="ECO:0007669"/>
    <property type="project" value="InterPro"/>
</dbReference>
<comment type="caution">
    <text evidence="11">The sequence shown here is derived from an EMBL/GenBank/DDBJ whole genome shotgun (WGS) entry which is preliminary data.</text>
</comment>
<dbReference type="Gene3D" id="1.10.10.1050">
    <property type="entry name" value="Dcp2, box A domain"/>
    <property type="match status" value="1"/>
</dbReference>
<dbReference type="GO" id="GO:0000184">
    <property type="term" value="P:nuclear-transcribed mRNA catabolic process, nonsense-mediated decay"/>
    <property type="evidence" value="ECO:0007669"/>
    <property type="project" value="InterPro"/>
</dbReference>
<evidence type="ECO:0000256" key="7">
    <source>
        <dbReference type="ARBA" id="ARBA00022884"/>
    </source>
</evidence>
<dbReference type="GO" id="GO:0003723">
    <property type="term" value="F:RNA binding"/>
    <property type="evidence" value="ECO:0007669"/>
    <property type="project" value="UniProtKB-KW"/>
</dbReference>
<dbReference type="InterPro" id="IPR036189">
    <property type="entry name" value="DCP2_BoxA_sf"/>
</dbReference>
<dbReference type="InterPro" id="IPR044099">
    <property type="entry name" value="Dcp2_NUDIX"/>
</dbReference>
<evidence type="ECO:0000256" key="1">
    <source>
        <dbReference type="ARBA" id="ARBA00001936"/>
    </source>
</evidence>
<dbReference type="AlphaFoldDB" id="A0AAW2YVM4"/>
<comment type="cofactor">
    <cofactor evidence="1">
        <name>Mn(2+)</name>
        <dbReference type="ChEBI" id="CHEBI:29035"/>
    </cofactor>
</comment>
<proteinExistence type="inferred from homology"/>
<dbReference type="PROSITE" id="PS00893">
    <property type="entry name" value="NUDIX_BOX"/>
    <property type="match status" value="1"/>
</dbReference>
<evidence type="ECO:0000313" key="12">
    <source>
        <dbReference type="Proteomes" id="UP001431209"/>
    </source>
</evidence>
<gene>
    <name evidence="11" type="ORF">AKO1_013660</name>
</gene>
<dbReference type="GO" id="GO:0030145">
    <property type="term" value="F:manganese ion binding"/>
    <property type="evidence" value="ECO:0007669"/>
    <property type="project" value="InterPro"/>
</dbReference>
<keyword evidence="6 11" id="KW-0378">Hydrolase</keyword>
<dbReference type="SUPFAM" id="SSF140586">
    <property type="entry name" value="Dcp2 domain-like"/>
    <property type="match status" value="1"/>
</dbReference>
<dbReference type="InterPro" id="IPR007722">
    <property type="entry name" value="DCP2_BoxA"/>
</dbReference>
<keyword evidence="5" id="KW-0479">Metal-binding</keyword>
<evidence type="ECO:0000256" key="9">
    <source>
        <dbReference type="SAM" id="MobiDB-lite"/>
    </source>
</evidence>